<organism evidence="1 2">
    <name type="scientific">Sulfitobacter delicatus</name>
    <dbReference type="NCBI Taxonomy" id="218672"/>
    <lineage>
        <taxon>Bacteria</taxon>
        <taxon>Pseudomonadati</taxon>
        <taxon>Pseudomonadota</taxon>
        <taxon>Alphaproteobacteria</taxon>
        <taxon>Rhodobacterales</taxon>
        <taxon>Roseobacteraceae</taxon>
        <taxon>Sulfitobacter</taxon>
    </lineage>
</organism>
<protein>
    <submittedName>
        <fullName evidence="1">Uncharacterized protein</fullName>
    </submittedName>
</protein>
<keyword evidence="2" id="KW-1185">Reference proteome</keyword>
<sequence length="135" mass="14550">MAQQGVGRNRSAQPKGVFDNFGRPLPVHEGDVEADFCQASCGLTGKKFFSRFVDTLHLSCRQTFGCACEVATLLDLYKYQRGAVAQNKINFSDAAAPASPRNGESTSFIILRDPIFSSETCVVGHSPTLSLCIGT</sequence>
<reference evidence="2" key="1">
    <citation type="submission" date="2016-10" db="EMBL/GenBank/DDBJ databases">
        <authorList>
            <person name="Varghese N."/>
            <person name="Submissions S."/>
        </authorList>
    </citation>
    <scope>NUCLEOTIDE SEQUENCE [LARGE SCALE GENOMIC DNA]</scope>
    <source>
        <strain evidence="2">DSM 16477</strain>
    </source>
</reference>
<evidence type="ECO:0000313" key="2">
    <source>
        <dbReference type="Proteomes" id="UP000199399"/>
    </source>
</evidence>
<proteinExistence type="predicted"/>
<dbReference type="EMBL" id="FNBP01000016">
    <property type="protein sequence ID" value="SDG97806.1"/>
    <property type="molecule type" value="Genomic_DNA"/>
</dbReference>
<dbReference type="AlphaFoldDB" id="A0A1G7YNA8"/>
<dbReference type="STRING" id="218672.SAMN04489759_11623"/>
<evidence type="ECO:0000313" key="1">
    <source>
        <dbReference type="EMBL" id="SDG97806.1"/>
    </source>
</evidence>
<dbReference type="Proteomes" id="UP000199399">
    <property type="component" value="Unassembled WGS sequence"/>
</dbReference>
<name>A0A1G7YNA8_9RHOB</name>
<accession>A0A1G7YNA8</accession>
<gene>
    <name evidence="1" type="ORF">SAMN04489759_11623</name>
</gene>